<keyword evidence="1" id="KW-0245">EGF-like domain</keyword>
<dbReference type="InterPro" id="IPR000742">
    <property type="entry name" value="EGF"/>
</dbReference>
<feature type="disulfide bond" evidence="1">
    <location>
        <begin position="479"/>
        <end position="488"/>
    </location>
</feature>
<accession>A0A267EBD5</accession>
<evidence type="ECO:0000259" key="3">
    <source>
        <dbReference type="PROSITE" id="PS50026"/>
    </source>
</evidence>
<dbReference type="EMBL" id="NIVC01002323">
    <property type="protein sequence ID" value="PAA58880.1"/>
    <property type="molecule type" value="Genomic_DNA"/>
</dbReference>
<evidence type="ECO:0000313" key="4">
    <source>
        <dbReference type="EMBL" id="PAA58880.1"/>
    </source>
</evidence>
<dbReference type="Proteomes" id="UP000215902">
    <property type="component" value="Unassembled WGS sequence"/>
</dbReference>
<feature type="domain" description="EGF-like" evidence="3">
    <location>
        <begin position="451"/>
        <end position="489"/>
    </location>
</feature>
<evidence type="ECO:0000256" key="2">
    <source>
        <dbReference type="SAM" id="SignalP"/>
    </source>
</evidence>
<dbReference type="Gene3D" id="2.10.25.10">
    <property type="entry name" value="Laminin"/>
    <property type="match status" value="1"/>
</dbReference>
<reference evidence="4 5" key="1">
    <citation type="submission" date="2017-06" db="EMBL/GenBank/DDBJ databases">
        <title>A platform for efficient transgenesis in Macrostomum lignano, a flatworm model organism for stem cell research.</title>
        <authorList>
            <person name="Berezikov E."/>
        </authorList>
    </citation>
    <scope>NUCLEOTIDE SEQUENCE [LARGE SCALE GENOMIC DNA]</scope>
    <source>
        <strain evidence="4">DV1</strain>
        <tissue evidence="4">Whole organism</tissue>
    </source>
</reference>
<dbReference type="PROSITE" id="PS01186">
    <property type="entry name" value="EGF_2"/>
    <property type="match status" value="2"/>
</dbReference>
<name>A0A267EBD5_9PLAT</name>
<organism evidence="4 5">
    <name type="scientific">Macrostomum lignano</name>
    <dbReference type="NCBI Taxonomy" id="282301"/>
    <lineage>
        <taxon>Eukaryota</taxon>
        <taxon>Metazoa</taxon>
        <taxon>Spiralia</taxon>
        <taxon>Lophotrochozoa</taxon>
        <taxon>Platyhelminthes</taxon>
        <taxon>Rhabditophora</taxon>
        <taxon>Macrostomorpha</taxon>
        <taxon>Macrostomida</taxon>
        <taxon>Macrostomidae</taxon>
        <taxon>Macrostomum</taxon>
    </lineage>
</organism>
<gene>
    <name evidence="4" type="ORF">BOX15_Mlig015419g1</name>
</gene>
<sequence>MPANWNAVLPTCLAITICLFCACNKSGFALKLDNNFYDLFSLSRIYDRVKYGDIAQLHKAYQEYHINENTARLLFTLARAFTTTKIMSEKDFILASYISSSLDPSVCDDYTRFSKHQQIDVQCHFQAFVTCVEGVLQRPADCLMASEADRGDCPQAKLCNSAYNHAAEGGKETRAWLQLWAEETMQDLVNYRNNTPTEIAAMLRKSCLHDSQFLSAIYNLALCSEISRQASLMHPRIVHPLAEIYCPDPCLRRPCASRALRHQLINTECLSLSTRWESRHAIAHMWDDLQLQLQHDMPPQYTCACRYGSWSPVKQACEHVSGGDFRTCSPTLANRYFPCDSVGTVACYENSESEEIPFICRCRPGFVGVFCHEKVNSCLNLAVDVKLHGTTRRMSGNRMCNVNHGGEPLANWNSPVNTCQPDPKSHGGYNCTCVSPFYRLIYLETDNCLGARRACDAELCINGECVSTPDKMTASSCRCSPGWAGSLCDVQLEDWSVWTGCRPVCGVNRTRQRRRRGDRRQYDRVYVETELCPSRSCYADTNDLEYSAYQTLTHATSADAAALTGCALLALLSFVGLRFWQPRFAAVEGQPAS</sequence>
<dbReference type="AlphaFoldDB" id="A0A267EBD5"/>
<keyword evidence="1" id="KW-1015">Disulfide bond</keyword>
<comment type="caution">
    <text evidence="4">The sequence shown here is derived from an EMBL/GenBank/DDBJ whole genome shotgun (WGS) entry which is preliminary data.</text>
</comment>
<feature type="chain" id="PRO_5012786130" description="EGF-like domain-containing protein" evidence="2">
    <location>
        <begin position="30"/>
        <end position="593"/>
    </location>
</feature>
<proteinExistence type="predicted"/>
<keyword evidence="2" id="KW-0732">Signal</keyword>
<feature type="disulfide bond" evidence="1">
    <location>
        <begin position="460"/>
        <end position="477"/>
    </location>
</feature>
<evidence type="ECO:0000313" key="5">
    <source>
        <dbReference type="Proteomes" id="UP000215902"/>
    </source>
</evidence>
<evidence type="ECO:0000256" key="1">
    <source>
        <dbReference type="PROSITE-ProRule" id="PRU00076"/>
    </source>
</evidence>
<feature type="signal peptide" evidence="2">
    <location>
        <begin position="1"/>
        <end position="29"/>
    </location>
</feature>
<protein>
    <recommendedName>
        <fullName evidence="3">EGF-like domain-containing protein</fullName>
    </recommendedName>
</protein>
<dbReference type="PROSITE" id="PS00022">
    <property type="entry name" value="EGF_1"/>
    <property type="match status" value="2"/>
</dbReference>
<feature type="disulfide bond" evidence="1">
    <location>
        <begin position="455"/>
        <end position="465"/>
    </location>
</feature>
<dbReference type="OrthoDB" id="3967at2759"/>
<dbReference type="SMART" id="SM00181">
    <property type="entry name" value="EGF"/>
    <property type="match status" value="2"/>
</dbReference>
<keyword evidence="5" id="KW-1185">Reference proteome</keyword>
<dbReference type="PROSITE" id="PS50026">
    <property type="entry name" value="EGF_3"/>
    <property type="match status" value="1"/>
</dbReference>
<dbReference type="STRING" id="282301.A0A267EBD5"/>